<evidence type="ECO:0000313" key="1">
    <source>
        <dbReference type="EMBL" id="MFF3671681.1"/>
    </source>
</evidence>
<name>A0ABW6T321_9ACTN</name>
<protein>
    <recommendedName>
        <fullName evidence="3">Minor tail protein</fullName>
    </recommendedName>
</protein>
<gene>
    <name evidence="1" type="ORF">ACFYXI_39470</name>
</gene>
<organism evidence="1 2">
    <name type="scientific">Microtetraspora malaysiensis</name>
    <dbReference type="NCBI Taxonomy" id="161358"/>
    <lineage>
        <taxon>Bacteria</taxon>
        <taxon>Bacillati</taxon>
        <taxon>Actinomycetota</taxon>
        <taxon>Actinomycetes</taxon>
        <taxon>Streptosporangiales</taxon>
        <taxon>Streptosporangiaceae</taxon>
        <taxon>Microtetraspora</taxon>
    </lineage>
</organism>
<evidence type="ECO:0008006" key="3">
    <source>
        <dbReference type="Google" id="ProtNLM"/>
    </source>
</evidence>
<proteinExistence type="predicted"/>
<reference evidence="1 2" key="1">
    <citation type="submission" date="2024-10" db="EMBL/GenBank/DDBJ databases">
        <title>The Natural Products Discovery Center: Release of the First 8490 Sequenced Strains for Exploring Actinobacteria Biosynthetic Diversity.</title>
        <authorList>
            <person name="Kalkreuter E."/>
            <person name="Kautsar S.A."/>
            <person name="Yang D."/>
            <person name="Bader C.D."/>
            <person name="Teijaro C.N."/>
            <person name="Fluegel L."/>
            <person name="Davis C.M."/>
            <person name="Simpson J.R."/>
            <person name="Lauterbach L."/>
            <person name="Steele A.D."/>
            <person name="Gui C."/>
            <person name="Meng S."/>
            <person name="Li G."/>
            <person name="Viehrig K."/>
            <person name="Ye F."/>
            <person name="Su P."/>
            <person name="Kiefer A.F."/>
            <person name="Nichols A."/>
            <person name="Cepeda A.J."/>
            <person name="Yan W."/>
            <person name="Fan B."/>
            <person name="Jiang Y."/>
            <person name="Adhikari A."/>
            <person name="Zheng C.-J."/>
            <person name="Schuster L."/>
            <person name="Cowan T.M."/>
            <person name="Smanski M.J."/>
            <person name="Chevrette M.G."/>
            <person name="De Carvalho L.P.S."/>
            <person name="Shen B."/>
        </authorList>
    </citation>
    <scope>NUCLEOTIDE SEQUENCE [LARGE SCALE GENOMIC DNA]</scope>
    <source>
        <strain evidence="1 2">NPDC002173</strain>
    </source>
</reference>
<dbReference type="EMBL" id="JBIASD010000052">
    <property type="protein sequence ID" value="MFF3671681.1"/>
    <property type="molecule type" value="Genomic_DNA"/>
</dbReference>
<comment type="caution">
    <text evidence="1">The sequence shown here is derived from an EMBL/GenBank/DDBJ whole genome shotgun (WGS) entry which is preliminary data.</text>
</comment>
<dbReference type="Proteomes" id="UP001602013">
    <property type="component" value="Unassembled WGS sequence"/>
</dbReference>
<sequence>MASVPAPRTWTVGEQLTAAKLNNELRNALNFLLAPPLCKLGLSVNAALGSGGGRIPWSVEEVDRDDGHSISTDTTRYTAKTAGYYATECTVGIMPNSATKYRGLYIERNGDGTSGIGRIQVAPVNDTTLGTTVNVAASAFLSVGEYLEVRMVQDPGVSMSVYAAGTVWTLRWVSI</sequence>
<dbReference type="RefSeq" id="WP_387417848.1">
    <property type="nucleotide sequence ID" value="NZ_JBIASD010000052.1"/>
</dbReference>
<accession>A0ABW6T321</accession>
<evidence type="ECO:0000313" key="2">
    <source>
        <dbReference type="Proteomes" id="UP001602013"/>
    </source>
</evidence>
<keyword evidence="2" id="KW-1185">Reference proteome</keyword>